<evidence type="ECO:0000256" key="2">
    <source>
        <dbReference type="ARBA" id="ARBA00022630"/>
    </source>
</evidence>
<evidence type="ECO:0000256" key="4">
    <source>
        <dbReference type="ARBA" id="ARBA00022857"/>
    </source>
</evidence>
<comment type="catalytic activity">
    <reaction evidence="6">
        <text>2 reduced [2Fe-2S]-[ferredoxin] + NADP(+) + H(+) = 2 oxidized [2Fe-2S]-[ferredoxin] + NADPH</text>
        <dbReference type="Rhea" id="RHEA:20125"/>
        <dbReference type="Rhea" id="RHEA-COMP:10000"/>
        <dbReference type="Rhea" id="RHEA-COMP:10001"/>
        <dbReference type="ChEBI" id="CHEBI:15378"/>
        <dbReference type="ChEBI" id="CHEBI:33737"/>
        <dbReference type="ChEBI" id="CHEBI:33738"/>
        <dbReference type="ChEBI" id="CHEBI:57783"/>
        <dbReference type="ChEBI" id="CHEBI:58349"/>
        <dbReference type="EC" id="1.18.1.2"/>
    </reaction>
</comment>
<dbReference type="Proteomes" id="UP000501945">
    <property type="component" value="Chromosome"/>
</dbReference>
<keyword evidence="3 6" id="KW-0274">FAD</keyword>
<dbReference type="Gene3D" id="3.50.50.60">
    <property type="entry name" value="FAD/NAD(P)-binding domain"/>
    <property type="match status" value="2"/>
</dbReference>
<evidence type="ECO:0000259" key="7">
    <source>
        <dbReference type="Pfam" id="PF07992"/>
    </source>
</evidence>
<dbReference type="RefSeq" id="WP_167838821.1">
    <property type="nucleotide sequence ID" value="NZ_CP047616.1"/>
</dbReference>
<comment type="cofactor">
    <cofactor evidence="6">
        <name>FAD</name>
        <dbReference type="ChEBI" id="CHEBI:57692"/>
    </cofactor>
    <text evidence="6">Binds 1 FAD per subunit.</text>
</comment>
<evidence type="ECO:0000313" key="8">
    <source>
        <dbReference type="EMBL" id="QIW54068.1"/>
    </source>
</evidence>
<dbReference type="EMBL" id="CP047616">
    <property type="protein sequence ID" value="QIW54068.1"/>
    <property type="molecule type" value="Genomic_DNA"/>
</dbReference>
<comment type="subunit">
    <text evidence="1 6">Homodimer.</text>
</comment>
<feature type="binding site" evidence="6">
    <location>
        <position position="121"/>
    </location>
    <ligand>
        <name>FAD</name>
        <dbReference type="ChEBI" id="CHEBI:57692"/>
    </ligand>
</feature>
<dbReference type="GO" id="GO:0004324">
    <property type="term" value="F:ferredoxin-NADP+ reductase activity"/>
    <property type="evidence" value="ECO:0007669"/>
    <property type="project" value="UniProtKB-UniRule"/>
</dbReference>
<feature type="binding site" evidence="6">
    <location>
        <position position="47"/>
    </location>
    <ligand>
        <name>FAD</name>
        <dbReference type="ChEBI" id="CHEBI:57692"/>
    </ligand>
</feature>
<feature type="binding site" evidence="6">
    <location>
        <position position="87"/>
    </location>
    <ligand>
        <name>FAD</name>
        <dbReference type="ChEBI" id="CHEBI:57692"/>
    </ligand>
</feature>
<dbReference type="InterPro" id="IPR036188">
    <property type="entry name" value="FAD/NAD-bd_sf"/>
</dbReference>
<dbReference type="PRINTS" id="PR00469">
    <property type="entry name" value="PNDRDTASEII"/>
</dbReference>
<dbReference type="InterPro" id="IPR023753">
    <property type="entry name" value="FAD/NAD-binding_dom"/>
</dbReference>
<keyword evidence="4 6" id="KW-0521">NADP</keyword>
<comment type="similarity">
    <text evidence="6">Belongs to the ferredoxin--NADP reductase type 2 family.</text>
</comment>
<evidence type="ECO:0000256" key="6">
    <source>
        <dbReference type="HAMAP-Rule" id="MF_01685"/>
    </source>
</evidence>
<organism evidence="8 9">
    <name type="scientific">Pseudolactococcus raffinolactis</name>
    <dbReference type="NCBI Taxonomy" id="1366"/>
    <lineage>
        <taxon>Bacteria</taxon>
        <taxon>Bacillati</taxon>
        <taxon>Bacillota</taxon>
        <taxon>Bacilli</taxon>
        <taxon>Lactobacillales</taxon>
        <taxon>Streptococcaceae</taxon>
        <taxon>Pseudolactococcus</taxon>
    </lineage>
</organism>
<evidence type="ECO:0000256" key="3">
    <source>
        <dbReference type="ARBA" id="ARBA00022827"/>
    </source>
</evidence>
<keyword evidence="5 6" id="KW-0560">Oxidoreductase</keyword>
<dbReference type="PANTHER" id="PTHR48105">
    <property type="entry name" value="THIOREDOXIN REDUCTASE 1-RELATED-RELATED"/>
    <property type="match status" value="1"/>
</dbReference>
<proteinExistence type="inferred from homology"/>
<keyword evidence="2 6" id="KW-0285">Flavoprotein</keyword>
<feature type="binding site" evidence="6">
    <location>
        <position position="16"/>
    </location>
    <ligand>
        <name>FAD</name>
        <dbReference type="ChEBI" id="CHEBI:57692"/>
    </ligand>
</feature>
<protein>
    <recommendedName>
        <fullName evidence="6">Ferredoxin--NADP reductase</fullName>
        <shortName evidence="6">FNR</shortName>
        <shortName evidence="6">Fd-NADP(+) reductase</shortName>
        <ecNumber evidence="6">1.18.1.2</ecNumber>
    </recommendedName>
</protein>
<evidence type="ECO:0000256" key="5">
    <source>
        <dbReference type="ARBA" id="ARBA00023002"/>
    </source>
</evidence>
<evidence type="ECO:0000256" key="1">
    <source>
        <dbReference type="ARBA" id="ARBA00011738"/>
    </source>
</evidence>
<feature type="domain" description="FAD/NAD(P)-binding" evidence="7">
    <location>
        <begin position="6"/>
        <end position="287"/>
    </location>
</feature>
<accession>A0A6H0UER0</accession>
<dbReference type="AlphaFoldDB" id="A0A6H0UER0"/>
<dbReference type="HAMAP" id="MF_01685">
    <property type="entry name" value="FENR2"/>
    <property type="match status" value="1"/>
</dbReference>
<dbReference type="PRINTS" id="PR00368">
    <property type="entry name" value="FADPNR"/>
</dbReference>
<evidence type="ECO:0000313" key="9">
    <source>
        <dbReference type="Proteomes" id="UP000501945"/>
    </source>
</evidence>
<comment type="caution">
    <text evidence="6">Lacks conserved residue(s) required for the propagation of feature annotation.</text>
</comment>
<dbReference type="SUPFAM" id="SSF51905">
    <property type="entry name" value="FAD/NAD(P)-binding domain"/>
    <property type="match status" value="1"/>
</dbReference>
<dbReference type="EC" id="1.18.1.2" evidence="6"/>
<dbReference type="InterPro" id="IPR022890">
    <property type="entry name" value="Fd--NADP_Rdtase_type_2"/>
</dbReference>
<dbReference type="GO" id="GO:0050660">
    <property type="term" value="F:flavin adenine dinucleotide binding"/>
    <property type="evidence" value="ECO:0007669"/>
    <property type="project" value="UniProtKB-UniRule"/>
</dbReference>
<reference evidence="8 9" key="1">
    <citation type="submission" date="2019-12" db="EMBL/GenBank/DDBJ databases">
        <title>Whole genome sequences of Lactococcus raffinolactis strains isolated from sewage.</title>
        <authorList>
            <person name="Ybazeta G."/>
            <person name="Ross M."/>
            <person name="Brabant-Kirwan D."/>
            <person name="Saleh M."/>
            <person name="Dillon J.A."/>
            <person name="Splinter K."/>
            <person name="Nokhbeh R."/>
        </authorList>
    </citation>
    <scope>NUCLEOTIDE SEQUENCE [LARGE SCALE GENOMIC DNA]</scope>
    <source>
        <strain evidence="8 9">Lr_19_5</strain>
    </source>
</reference>
<dbReference type="GO" id="GO:0050661">
    <property type="term" value="F:NADP binding"/>
    <property type="evidence" value="ECO:0007669"/>
    <property type="project" value="UniProtKB-UniRule"/>
</dbReference>
<feature type="binding site" evidence="6">
    <location>
        <position position="278"/>
    </location>
    <ligand>
        <name>FAD</name>
        <dbReference type="ChEBI" id="CHEBI:57692"/>
    </ligand>
</feature>
<feature type="binding site" evidence="6">
    <location>
        <position position="35"/>
    </location>
    <ligand>
        <name>FAD</name>
        <dbReference type="ChEBI" id="CHEBI:57692"/>
    </ligand>
</feature>
<feature type="binding site" evidence="6">
    <location>
        <position position="319"/>
    </location>
    <ligand>
        <name>FAD</name>
        <dbReference type="ChEBI" id="CHEBI:57692"/>
    </ligand>
</feature>
<dbReference type="Pfam" id="PF07992">
    <property type="entry name" value="Pyr_redox_2"/>
    <property type="match status" value="1"/>
</dbReference>
<dbReference type="InterPro" id="IPR050097">
    <property type="entry name" value="Ferredoxin-NADP_redctase_2"/>
</dbReference>
<gene>
    <name evidence="8" type="ORF">GU336_07915</name>
</gene>
<sequence length="337" mass="36610">MIETIYDVVIVGGGPSGLYSSFSCGIRGLKVKLLEARATLGGRIPLYQENIIWDLGGAQGKLASDIANNLLDAAQQFSPDIVYNQQVKTIKKEATGFTLTSQDGQNHRAKTVILASALGIIQPRKLKIPDAYENLHYPVSEVINFKAYTNQTVLLYGNPESLSSYALLLQQVAKAVILVTKKTDFPNAEKFSENVTALTQVEISDFASEGDVISAVTLSDGQVIPVSQVLIHLGMKREGNTITFENFDLATVEQHGHDFIQNDTNTTTSTEGLYVVGDLGSYPDKNYMLAACMAEGSNAAGQVARYLDESAEANLIVSTHNEVFKTKNQALVSQYFS</sequence>
<name>A0A6H0UER0_9LACT</name>